<gene>
    <name evidence="2" type="ORF">H9623_01625</name>
</gene>
<evidence type="ECO:0000313" key="2">
    <source>
        <dbReference type="EMBL" id="MBE7699008.1"/>
    </source>
</evidence>
<keyword evidence="3" id="KW-1185">Reference proteome</keyword>
<dbReference type="RefSeq" id="WP_193718362.1">
    <property type="nucleotide sequence ID" value="NZ_JACSPN010000002.1"/>
</dbReference>
<dbReference type="Pfam" id="PF01909">
    <property type="entry name" value="NTP_transf_2"/>
    <property type="match status" value="1"/>
</dbReference>
<dbReference type="InterPro" id="IPR002934">
    <property type="entry name" value="Polymerase_NTP_transf_dom"/>
</dbReference>
<dbReference type="GO" id="GO:0016779">
    <property type="term" value="F:nucleotidyltransferase activity"/>
    <property type="evidence" value="ECO:0007669"/>
    <property type="project" value="InterPro"/>
</dbReference>
<dbReference type="SUPFAM" id="SSF81301">
    <property type="entry name" value="Nucleotidyltransferase"/>
    <property type="match status" value="1"/>
</dbReference>
<feature type="domain" description="Polymerase nucleotidyl transferase" evidence="1">
    <location>
        <begin position="45"/>
        <end position="77"/>
    </location>
</feature>
<protein>
    <submittedName>
        <fullName evidence="2">Nucleotidyltransferase domain-containing protein</fullName>
    </submittedName>
</protein>
<dbReference type="AlphaFoldDB" id="A0A9D5YWY2"/>
<dbReference type="InterPro" id="IPR043519">
    <property type="entry name" value="NT_sf"/>
</dbReference>
<dbReference type="CDD" id="cd05403">
    <property type="entry name" value="NT_KNTase_like"/>
    <property type="match status" value="1"/>
</dbReference>
<evidence type="ECO:0000259" key="1">
    <source>
        <dbReference type="Pfam" id="PF01909"/>
    </source>
</evidence>
<dbReference type="Proteomes" id="UP000822993">
    <property type="component" value="Unassembled WGS sequence"/>
</dbReference>
<dbReference type="EMBL" id="JACSPN010000002">
    <property type="protein sequence ID" value="MBE7699008.1"/>
    <property type="molecule type" value="Genomic_DNA"/>
</dbReference>
<proteinExistence type="predicted"/>
<sequence length="262" mass="28540">MSARGLARDGFVAREGDVARVQPEFRPLVAAYVSAAREAFGDAGLDSVYVYGSVPRGTARPGVSDLDGQVLLDHEPTPADHATVRTIEARLAVEHPEVSGAGILLHSRTRMTDPARRFDEGFHVRVLCTPVWGPDAGAHVRPHRPDLALARQVQGDWRTAFARLRSRADSVDPVEEAALCRTVGRRLARVAFTWVMPRWGGWTSDPQTTSAVVAELEPSWEEPVRRAVALGWDGKVDVPAARSLLGTFADQLTVRGEELGAR</sequence>
<organism evidence="2 3">
    <name type="scientific">Oerskovia douganii</name>
    <dbReference type="NCBI Taxonomy" id="2762210"/>
    <lineage>
        <taxon>Bacteria</taxon>
        <taxon>Bacillati</taxon>
        <taxon>Actinomycetota</taxon>
        <taxon>Actinomycetes</taxon>
        <taxon>Micrococcales</taxon>
        <taxon>Cellulomonadaceae</taxon>
        <taxon>Oerskovia</taxon>
    </lineage>
</organism>
<name>A0A9D5YWY2_9CELL</name>
<evidence type="ECO:0000313" key="3">
    <source>
        <dbReference type="Proteomes" id="UP000822993"/>
    </source>
</evidence>
<reference evidence="2 3" key="1">
    <citation type="submission" date="2020-08" db="EMBL/GenBank/DDBJ databases">
        <title>A Genomic Blueprint of the Chicken Gut Microbiome.</title>
        <authorList>
            <person name="Gilroy R."/>
            <person name="Ravi A."/>
            <person name="Getino M."/>
            <person name="Pursley I."/>
            <person name="Horton D.L."/>
            <person name="Alikhan N.-F."/>
            <person name="Baker D."/>
            <person name="Gharbi K."/>
            <person name="Hall N."/>
            <person name="Watson M."/>
            <person name="Adriaenssens E.M."/>
            <person name="Foster-Nyarko E."/>
            <person name="Jarju S."/>
            <person name="Secka A."/>
            <person name="Antonio M."/>
            <person name="Oren A."/>
            <person name="Chaudhuri R."/>
            <person name="La Ragione R.M."/>
            <person name="Hildebrand F."/>
            <person name="Pallen M.J."/>
        </authorList>
    </citation>
    <scope>NUCLEOTIDE SEQUENCE [LARGE SCALE GENOMIC DNA]</scope>
    <source>
        <strain evidence="2 3">Sa1BUA8</strain>
    </source>
</reference>
<comment type="caution">
    <text evidence="2">The sequence shown here is derived from an EMBL/GenBank/DDBJ whole genome shotgun (WGS) entry which is preliminary data.</text>
</comment>
<accession>A0A9D5YWY2</accession>
<dbReference type="Gene3D" id="3.30.460.10">
    <property type="entry name" value="Beta Polymerase, domain 2"/>
    <property type="match status" value="1"/>
</dbReference>